<evidence type="ECO:0000313" key="3">
    <source>
        <dbReference type="Proteomes" id="UP000237347"/>
    </source>
</evidence>
<dbReference type="Proteomes" id="UP000237347">
    <property type="component" value="Unassembled WGS sequence"/>
</dbReference>
<sequence>MSPGELLPFIIVGPLIQSSPCLPGGKASLVSGFTILASKPAESFPAAPQLTLSSAPHVLNTPPVDSYNIHTCRRATLGNLAKKAEITSFPSGAPPHTTSSNELRSQPPVTSSFLAIATSNGGASAN</sequence>
<proteinExistence type="predicted"/>
<dbReference type="AlphaFoldDB" id="A0AAW0LXX9"/>
<gene>
    <name evidence="2" type="ORF">CFP56_026952</name>
</gene>
<feature type="region of interest" description="Disordered" evidence="1">
    <location>
        <begin position="87"/>
        <end position="126"/>
    </location>
</feature>
<keyword evidence="3" id="KW-1185">Reference proteome</keyword>
<protein>
    <submittedName>
        <fullName evidence="2">Uncharacterized protein</fullName>
    </submittedName>
</protein>
<dbReference type="EMBL" id="PKMF04000043">
    <property type="protein sequence ID" value="KAK7855659.1"/>
    <property type="molecule type" value="Genomic_DNA"/>
</dbReference>
<evidence type="ECO:0000313" key="2">
    <source>
        <dbReference type="EMBL" id="KAK7855659.1"/>
    </source>
</evidence>
<feature type="compositionally biased region" description="Polar residues" evidence="1">
    <location>
        <begin position="96"/>
        <end position="126"/>
    </location>
</feature>
<comment type="caution">
    <text evidence="2">The sequence shown here is derived from an EMBL/GenBank/DDBJ whole genome shotgun (WGS) entry which is preliminary data.</text>
</comment>
<reference evidence="2 3" key="1">
    <citation type="journal article" date="2018" name="Sci. Data">
        <title>The draft genome sequence of cork oak.</title>
        <authorList>
            <person name="Ramos A.M."/>
            <person name="Usie A."/>
            <person name="Barbosa P."/>
            <person name="Barros P.M."/>
            <person name="Capote T."/>
            <person name="Chaves I."/>
            <person name="Simoes F."/>
            <person name="Abreu I."/>
            <person name="Carrasquinho I."/>
            <person name="Faro C."/>
            <person name="Guimaraes J.B."/>
            <person name="Mendonca D."/>
            <person name="Nobrega F."/>
            <person name="Rodrigues L."/>
            <person name="Saibo N.J.M."/>
            <person name="Varela M.C."/>
            <person name="Egas C."/>
            <person name="Matos J."/>
            <person name="Miguel C.M."/>
            <person name="Oliveira M.M."/>
            <person name="Ricardo C.P."/>
            <person name="Goncalves S."/>
        </authorList>
    </citation>
    <scope>NUCLEOTIDE SEQUENCE [LARGE SCALE GENOMIC DNA]</scope>
    <source>
        <strain evidence="3">cv. HL8</strain>
    </source>
</reference>
<organism evidence="2 3">
    <name type="scientific">Quercus suber</name>
    <name type="common">Cork oak</name>
    <dbReference type="NCBI Taxonomy" id="58331"/>
    <lineage>
        <taxon>Eukaryota</taxon>
        <taxon>Viridiplantae</taxon>
        <taxon>Streptophyta</taxon>
        <taxon>Embryophyta</taxon>
        <taxon>Tracheophyta</taxon>
        <taxon>Spermatophyta</taxon>
        <taxon>Magnoliopsida</taxon>
        <taxon>eudicotyledons</taxon>
        <taxon>Gunneridae</taxon>
        <taxon>Pentapetalae</taxon>
        <taxon>rosids</taxon>
        <taxon>fabids</taxon>
        <taxon>Fagales</taxon>
        <taxon>Fagaceae</taxon>
        <taxon>Quercus</taxon>
    </lineage>
</organism>
<accession>A0AAW0LXX9</accession>
<evidence type="ECO:0000256" key="1">
    <source>
        <dbReference type="SAM" id="MobiDB-lite"/>
    </source>
</evidence>
<name>A0AAW0LXX9_QUESU</name>